<feature type="transmembrane region" description="Helical" evidence="5">
    <location>
        <begin position="213"/>
        <end position="231"/>
    </location>
</feature>
<keyword evidence="2 5" id="KW-0812">Transmembrane</keyword>
<feature type="transmembrane region" description="Helical" evidence="5">
    <location>
        <begin position="157"/>
        <end position="182"/>
    </location>
</feature>
<evidence type="ECO:0000256" key="1">
    <source>
        <dbReference type="ARBA" id="ARBA00004141"/>
    </source>
</evidence>
<name>A0A8E2DUB6_9APHY</name>
<dbReference type="GO" id="GO:0000324">
    <property type="term" value="C:fungal-type vacuole"/>
    <property type="evidence" value="ECO:0007669"/>
    <property type="project" value="TreeGrafter"/>
</dbReference>
<gene>
    <name evidence="6" type="ORF">OBBRIDRAFT_883383</name>
</gene>
<protein>
    <submittedName>
        <fullName evidence="6">RTA1-domain-containing protein</fullName>
    </submittedName>
</protein>
<keyword evidence="4 5" id="KW-0472">Membrane</keyword>
<organism evidence="6 7">
    <name type="scientific">Obba rivulosa</name>
    <dbReference type="NCBI Taxonomy" id="1052685"/>
    <lineage>
        <taxon>Eukaryota</taxon>
        <taxon>Fungi</taxon>
        <taxon>Dikarya</taxon>
        <taxon>Basidiomycota</taxon>
        <taxon>Agaricomycotina</taxon>
        <taxon>Agaricomycetes</taxon>
        <taxon>Polyporales</taxon>
        <taxon>Gelatoporiaceae</taxon>
        <taxon>Obba</taxon>
    </lineage>
</organism>
<evidence type="ECO:0000256" key="5">
    <source>
        <dbReference type="SAM" id="Phobius"/>
    </source>
</evidence>
<dbReference type="AlphaFoldDB" id="A0A8E2DUB6"/>
<proteinExistence type="predicted"/>
<dbReference type="InterPro" id="IPR007568">
    <property type="entry name" value="RTA1"/>
</dbReference>
<dbReference type="Proteomes" id="UP000250043">
    <property type="component" value="Unassembled WGS sequence"/>
</dbReference>
<keyword evidence="7" id="KW-1185">Reference proteome</keyword>
<dbReference type="EMBL" id="KV722332">
    <property type="protein sequence ID" value="OCH96124.1"/>
    <property type="molecule type" value="Genomic_DNA"/>
</dbReference>
<feature type="transmembrane region" description="Helical" evidence="5">
    <location>
        <begin position="82"/>
        <end position="107"/>
    </location>
</feature>
<evidence type="ECO:0000256" key="2">
    <source>
        <dbReference type="ARBA" id="ARBA00022692"/>
    </source>
</evidence>
<comment type="subcellular location">
    <subcellularLocation>
        <location evidence="1">Membrane</location>
        <topology evidence="1">Multi-pass membrane protein</topology>
    </subcellularLocation>
</comment>
<evidence type="ECO:0000313" key="7">
    <source>
        <dbReference type="Proteomes" id="UP000250043"/>
    </source>
</evidence>
<feature type="transmembrane region" description="Helical" evidence="5">
    <location>
        <begin position="119"/>
        <end position="137"/>
    </location>
</feature>
<keyword evidence="3 5" id="KW-1133">Transmembrane helix</keyword>
<evidence type="ECO:0000256" key="4">
    <source>
        <dbReference type="ARBA" id="ARBA00023136"/>
    </source>
</evidence>
<dbReference type="PANTHER" id="PTHR31465">
    <property type="entry name" value="PROTEIN RTA1-RELATED"/>
    <property type="match status" value="1"/>
</dbReference>
<dbReference type="Pfam" id="PF04479">
    <property type="entry name" value="RTA1"/>
    <property type="match status" value="1"/>
</dbReference>
<dbReference type="GO" id="GO:0005886">
    <property type="term" value="C:plasma membrane"/>
    <property type="evidence" value="ECO:0007669"/>
    <property type="project" value="TreeGrafter"/>
</dbReference>
<evidence type="ECO:0000256" key="3">
    <source>
        <dbReference type="ARBA" id="ARBA00022989"/>
    </source>
</evidence>
<accession>A0A8E2DUB6</accession>
<sequence length="311" mass="34841">MNSTEPNQENPYGYTPTKAVCVIFLVLLGLTTIVHVVQAFYFKVWYWIPTTCLAGCGEVLGWSGRFWSTINVFNSDAYTIQIVSLIIAPTPFVAAIFTAFGRLVLLLGPEYSRITPRRYSRIFITLDILCLVIQALGGAQASSSNSATDSNAKIGGFIALGGIVLQMISLLFFILLACEFLIRYKYNRPVRTPQDTYRYVGGERRGTDPKIRIFIKGLAVATCLLVVRAIYRTVELADGWNGKVIHTQVLFNLFDATMVFLALFTMNLAHPGYWLRQRTPVSETERLPLDNFPFMPSHEAPMETETTLAKP</sequence>
<feature type="transmembrane region" description="Helical" evidence="5">
    <location>
        <begin position="12"/>
        <end position="37"/>
    </location>
</feature>
<reference evidence="6 7" key="1">
    <citation type="submission" date="2016-07" db="EMBL/GenBank/DDBJ databases">
        <title>Draft genome of the white-rot fungus Obba rivulosa 3A-2.</title>
        <authorList>
            <consortium name="DOE Joint Genome Institute"/>
            <person name="Miettinen O."/>
            <person name="Riley R."/>
            <person name="Acob R."/>
            <person name="Barry K."/>
            <person name="Cullen D."/>
            <person name="De Vries R."/>
            <person name="Hainaut M."/>
            <person name="Hatakka A."/>
            <person name="Henrissat B."/>
            <person name="Hilden K."/>
            <person name="Kuo R."/>
            <person name="Labutti K."/>
            <person name="Lipzen A."/>
            <person name="Makela M.R."/>
            <person name="Sandor L."/>
            <person name="Spatafora J.W."/>
            <person name="Grigoriev I.V."/>
            <person name="Hibbett D.S."/>
        </authorList>
    </citation>
    <scope>NUCLEOTIDE SEQUENCE [LARGE SCALE GENOMIC DNA]</scope>
    <source>
        <strain evidence="6 7">3A-2</strain>
    </source>
</reference>
<dbReference type="OrthoDB" id="3358017at2759"/>
<dbReference type="PANTHER" id="PTHR31465:SF9">
    <property type="entry name" value="SPHINGOID LONG-CHAIN BASE TRANSPORTER RSB1"/>
    <property type="match status" value="1"/>
</dbReference>
<feature type="transmembrane region" description="Helical" evidence="5">
    <location>
        <begin position="251"/>
        <end position="269"/>
    </location>
</feature>
<evidence type="ECO:0000313" key="6">
    <source>
        <dbReference type="EMBL" id="OCH96124.1"/>
    </source>
</evidence>